<reference evidence="2" key="1">
    <citation type="journal article" date="2007" name="PLoS Pathog.">
        <title>Genome sequence of Babesia bovis and comparative analysis of apicomplexan hemoprotozoa.</title>
        <authorList>
            <person name="Brayton K.A."/>
            <person name="Lau A.O.T."/>
            <person name="Herndon D.R."/>
            <person name="Hannick L."/>
            <person name="Kappmeyer L.S."/>
            <person name="Berens S.J."/>
            <person name="Bidwell S.L."/>
            <person name="Brown W.C."/>
            <person name="Crabtree J."/>
            <person name="Fadrosh D."/>
            <person name="Feldblum T."/>
            <person name="Forberger H.A."/>
            <person name="Haas B.J."/>
            <person name="Howell J.M."/>
            <person name="Khouri H."/>
            <person name="Koo H."/>
            <person name="Mann D.J."/>
            <person name="Norimine J."/>
            <person name="Paulsen I.T."/>
            <person name="Radune D."/>
            <person name="Ren Q."/>
            <person name="Smith R.K. Jr."/>
            <person name="Suarez C.E."/>
            <person name="White O."/>
            <person name="Wortman J.R."/>
            <person name="Knowles D.P. Jr."/>
            <person name="McElwain T.F."/>
            <person name="Nene V.M."/>
        </authorList>
    </citation>
    <scope>NUCLEOTIDE SEQUENCE [LARGE SCALE GENOMIC DNA]</scope>
    <source>
        <strain evidence="2">T2Bo</strain>
    </source>
</reference>
<feature type="coiled-coil region" evidence="1">
    <location>
        <begin position="69"/>
        <end position="122"/>
    </location>
</feature>
<reference evidence="2" key="2">
    <citation type="submission" date="2007-08" db="EMBL/GenBank/DDBJ databases">
        <authorList>
            <person name="Nene V."/>
        </authorList>
    </citation>
    <scope>NUCLEOTIDE SEQUENCE</scope>
    <source>
        <strain evidence="2">T2Bo</strain>
    </source>
</reference>
<sequence length="212" mass="24202">MMRSRAVTPIGQTSNTQNDALDRKIALLKRQHEREVIAAKQQVLDQVDVLVKKYRQLAIDAVRVARDEQHKAEQERRNAYEACARYEADLMTNVRNAIAQLKVSNKAEHERLLAERDALQRRCQDLMPSNTLNGPALDRITAKIISQFHDNQKFNMDLIDDSVDMILKEYVTFQKMAADLMIKKFATRGCTLTNDDATEFVDKAVAVNGLEL</sequence>
<comment type="caution">
    <text evidence="2">The sequence shown here is derived from an EMBL/GenBank/DDBJ whole genome shotgun (WGS) entry which is preliminary data.</text>
</comment>
<dbReference type="InParanoid" id="A7AW33"/>
<evidence type="ECO:0000256" key="1">
    <source>
        <dbReference type="SAM" id="Coils"/>
    </source>
</evidence>
<organism evidence="2">
    <name type="scientific">Babesia bovis</name>
    <dbReference type="NCBI Taxonomy" id="5865"/>
    <lineage>
        <taxon>Eukaryota</taxon>
        <taxon>Sar</taxon>
        <taxon>Alveolata</taxon>
        <taxon>Apicomplexa</taxon>
        <taxon>Aconoidasida</taxon>
        <taxon>Piroplasmida</taxon>
        <taxon>Babesiidae</taxon>
        <taxon>Babesia</taxon>
    </lineage>
</organism>
<dbReference type="EMBL" id="AAXT01000005">
    <property type="protein sequence ID" value="EDO05261.1"/>
    <property type="molecule type" value="Genomic_DNA"/>
</dbReference>
<keyword evidence="1" id="KW-0175">Coiled coil</keyword>
<dbReference type="AlphaFoldDB" id="A7AW33"/>
<dbReference type="VEuPathDB" id="PiroplasmaDB:BBOV_I001760"/>
<gene>
    <name evidence="2" type="ORF">BBOV_I001770</name>
</gene>
<proteinExistence type="predicted"/>
<dbReference type="GeneID" id="5477045"/>
<accession>A7AW33</accession>
<name>A7AW33_BABBO</name>
<dbReference type="eggNOG" id="ENOG502TN5G">
    <property type="taxonomic scope" value="Eukaryota"/>
</dbReference>
<evidence type="ECO:0000313" key="2">
    <source>
        <dbReference type="EMBL" id="EDO05261.1"/>
    </source>
</evidence>
<protein>
    <submittedName>
        <fullName evidence="2">Uncharacterized protein</fullName>
    </submittedName>
</protein>
<dbReference type="KEGG" id="bbo:BBOV_I001760"/>